<dbReference type="SMART" id="SM00448">
    <property type="entry name" value="REC"/>
    <property type="match status" value="1"/>
</dbReference>
<protein>
    <recommendedName>
        <fullName evidence="2">histidine kinase</fullName>
        <ecNumber evidence="2">2.7.13.3</ecNumber>
    </recommendedName>
</protein>
<dbReference type="InterPro" id="IPR011006">
    <property type="entry name" value="CheY-like_superfamily"/>
</dbReference>
<comment type="catalytic activity">
    <reaction evidence="1">
        <text>ATP + protein L-histidine = ADP + protein N-phospho-L-histidine.</text>
        <dbReference type="EC" id="2.7.13.3"/>
    </reaction>
</comment>
<accession>A0A1X7AM07</accession>
<dbReference type="Pfam" id="PF07695">
    <property type="entry name" value="7TMR-DISM_7TM"/>
    <property type="match status" value="1"/>
</dbReference>
<organism evidence="10 11">
    <name type="scientific">Parendozoicomonas haliclonae</name>
    <dbReference type="NCBI Taxonomy" id="1960125"/>
    <lineage>
        <taxon>Bacteria</taxon>
        <taxon>Pseudomonadati</taxon>
        <taxon>Pseudomonadota</taxon>
        <taxon>Gammaproteobacteria</taxon>
        <taxon>Oceanospirillales</taxon>
        <taxon>Endozoicomonadaceae</taxon>
        <taxon>Parendozoicomonas</taxon>
    </lineage>
</organism>
<feature type="domain" description="Histidine kinase" evidence="8">
    <location>
        <begin position="428"/>
        <end position="650"/>
    </location>
</feature>
<evidence type="ECO:0000259" key="9">
    <source>
        <dbReference type="PROSITE" id="PS50110"/>
    </source>
</evidence>
<dbReference type="Gene3D" id="3.40.50.2300">
    <property type="match status" value="1"/>
</dbReference>
<dbReference type="EC" id="2.7.13.3" evidence="2"/>
<dbReference type="Pfam" id="PF00512">
    <property type="entry name" value="HisKA"/>
    <property type="match status" value="1"/>
</dbReference>
<feature type="transmembrane region" description="Helical" evidence="6">
    <location>
        <begin position="199"/>
        <end position="218"/>
    </location>
</feature>
<feature type="domain" description="Response regulatory" evidence="9">
    <location>
        <begin position="674"/>
        <end position="792"/>
    </location>
</feature>
<dbReference type="InterPro" id="IPR005467">
    <property type="entry name" value="His_kinase_dom"/>
</dbReference>
<dbReference type="SUPFAM" id="SSF52172">
    <property type="entry name" value="CheY-like"/>
    <property type="match status" value="1"/>
</dbReference>
<feature type="transmembrane region" description="Helical" evidence="6">
    <location>
        <begin position="347"/>
        <end position="370"/>
    </location>
</feature>
<gene>
    <name evidence="10" type="primary">rpfC_2</name>
    <name evidence="10" type="ORF">EHSB41UT_02842</name>
</gene>
<keyword evidence="7" id="KW-0732">Signal</keyword>
<dbReference type="CDD" id="cd00082">
    <property type="entry name" value="HisKA"/>
    <property type="match status" value="1"/>
</dbReference>
<dbReference type="PANTHER" id="PTHR45339:SF1">
    <property type="entry name" value="HYBRID SIGNAL TRANSDUCTION HISTIDINE KINASE J"/>
    <property type="match status" value="1"/>
</dbReference>
<dbReference type="RefSeq" id="WP_165767269.1">
    <property type="nucleotide sequence ID" value="NZ_CBCSCN010000006.1"/>
</dbReference>
<dbReference type="AlphaFoldDB" id="A0A1X7AM07"/>
<dbReference type="Gene3D" id="1.10.287.130">
    <property type="match status" value="1"/>
</dbReference>
<feature type="signal peptide" evidence="7">
    <location>
        <begin position="1"/>
        <end position="28"/>
    </location>
</feature>
<feature type="transmembrane region" description="Helical" evidence="6">
    <location>
        <begin position="376"/>
        <end position="399"/>
    </location>
</feature>
<dbReference type="InterPro" id="IPR036097">
    <property type="entry name" value="HisK_dim/P_sf"/>
</dbReference>
<dbReference type="InterPro" id="IPR001789">
    <property type="entry name" value="Sig_transdc_resp-reg_receiver"/>
</dbReference>
<keyword evidence="4" id="KW-0902">Two-component regulatory system</keyword>
<evidence type="ECO:0000256" key="2">
    <source>
        <dbReference type="ARBA" id="ARBA00012438"/>
    </source>
</evidence>
<evidence type="ECO:0000256" key="1">
    <source>
        <dbReference type="ARBA" id="ARBA00000085"/>
    </source>
</evidence>
<reference evidence="10 11" key="1">
    <citation type="submission" date="2017-03" db="EMBL/GenBank/DDBJ databases">
        <authorList>
            <person name="Afonso C.L."/>
            <person name="Miller P.J."/>
            <person name="Scott M.A."/>
            <person name="Spackman E."/>
            <person name="Goraichik I."/>
            <person name="Dimitrov K.M."/>
            <person name="Suarez D.L."/>
            <person name="Swayne D.E."/>
        </authorList>
    </citation>
    <scope>NUCLEOTIDE SEQUENCE [LARGE SCALE GENOMIC DNA]</scope>
    <source>
        <strain evidence="10">SB41UT1</strain>
    </source>
</reference>
<dbReference type="PROSITE" id="PS50110">
    <property type="entry name" value="RESPONSE_REGULATORY"/>
    <property type="match status" value="1"/>
</dbReference>
<keyword evidence="6" id="KW-1133">Transmembrane helix</keyword>
<keyword evidence="3 5" id="KW-0597">Phosphoprotein</keyword>
<dbReference type="Pfam" id="PF02518">
    <property type="entry name" value="HATPase_c"/>
    <property type="match status" value="1"/>
</dbReference>
<evidence type="ECO:0000256" key="7">
    <source>
        <dbReference type="SAM" id="SignalP"/>
    </source>
</evidence>
<dbReference type="InterPro" id="IPR004358">
    <property type="entry name" value="Sig_transdc_His_kin-like_C"/>
</dbReference>
<evidence type="ECO:0000313" key="11">
    <source>
        <dbReference type="Proteomes" id="UP000196573"/>
    </source>
</evidence>
<proteinExistence type="predicted"/>
<dbReference type="GO" id="GO:0000155">
    <property type="term" value="F:phosphorelay sensor kinase activity"/>
    <property type="evidence" value="ECO:0007669"/>
    <property type="project" value="InterPro"/>
</dbReference>
<dbReference type="PANTHER" id="PTHR45339">
    <property type="entry name" value="HYBRID SIGNAL TRANSDUCTION HISTIDINE KINASE J"/>
    <property type="match status" value="1"/>
</dbReference>
<dbReference type="Pfam" id="PF07696">
    <property type="entry name" value="7TMR-DISMED2"/>
    <property type="match status" value="1"/>
</dbReference>
<feature type="transmembrane region" description="Helical" evidence="6">
    <location>
        <begin position="225"/>
        <end position="249"/>
    </location>
</feature>
<evidence type="ECO:0000256" key="6">
    <source>
        <dbReference type="SAM" id="Phobius"/>
    </source>
</evidence>
<dbReference type="InterPro" id="IPR036890">
    <property type="entry name" value="HATPase_C_sf"/>
</dbReference>
<dbReference type="EMBL" id="FWPT01000006">
    <property type="protein sequence ID" value="SMA48674.1"/>
    <property type="molecule type" value="Genomic_DNA"/>
</dbReference>
<feature type="transmembrane region" description="Helical" evidence="6">
    <location>
        <begin position="291"/>
        <end position="309"/>
    </location>
</feature>
<name>A0A1X7AM07_9GAMM</name>
<dbReference type="Gene3D" id="2.60.40.2380">
    <property type="match status" value="1"/>
</dbReference>
<dbReference type="InterPro" id="IPR011623">
    <property type="entry name" value="7TMR_DISM_rcpt_extracell_dom1"/>
</dbReference>
<dbReference type="Pfam" id="PF00072">
    <property type="entry name" value="Response_reg"/>
    <property type="match status" value="1"/>
</dbReference>
<dbReference type="InterPro" id="IPR003661">
    <property type="entry name" value="HisK_dim/P_dom"/>
</dbReference>
<evidence type="ECO:0000256" key="4">
    <source>
        <dbReference type="ARBA" id="ARBA00023012"/>
    </source>
</evidence>
<dbReference type="FunFam" id="3.30.565.10:FF:000010">
    <property type="entry name" value="Sensor histidine kinase RcsC"/>
    <property type="match status" value="1"/>
</dbReference>
<keyword evidence="6" id="KW-0472">Membrane</keyword>
<dbReference type="InterPro" id="IPR003594">
    <property type="entry name" value="HATPase_dom"/>
</dbReference>
<dbReference type="PRINTS" id="PR00344">
    <property type="entry name" value="BCTRLSENSOR"/>
</dbReference>
<feature type="transmembrane region" description="Helical" evidence="6">
    <location>
        <begin position="261"/>
        <end position="279"/>
    </location>
</feature>
<dbReference type="Proteomes" id="UP000196573">
    <property type="component" value="Unassembled WGS sequence"/>
</dbReference>
<keyword evidence="6" id="KW-0812">Transmembrane</keyword>
<dbReference type="PROSITE" id="PS50109">
    <property type="entry name" value="HIS_KIN"/>
    <property type="match status" value="1"/>
</dbReference>
<dbReference type="InterPro" id="IPR011622">
    <property type="entry name" value="7TMR_DISM_rcpt_extracell_dom2"/>
</dbReference>
<sequence length="818" mass="92630">MSRVRGRLFFWLLLALTLLSTFASQAWAAVVPSAILQVSEEQPYQPLARYMDIFRVSDHDLTINDIIANHGDDFSRVSVDELNLSYTRDAVWLRFTLENPSDDPLKLFIESGFSRLDHVSLFEKDKAGQWQESRGGDRIPWYQWPMQTRLLTFPISLEAQEQRIWYVRVSSTSSVMIPLAVISDRVMLENIEQRFLADGVFYGLCLAVFFVALMAALVMREDLYVFYLFHVVASTFTVMALDGSGFIFWPDALDFQEYSVVVFECLSGAFLTLFTRRYLRLRMNLPRVDRINRIFIFYMLAMVPIAPLFPYGMASFLALIPISLMVVGLFMQGLYRSFMGDTTAIIFTMAWSLGLFICVFVTVANLGVVYSFETSIYGLKMTFVTSYVFLLGGLGYRLYMLRQGEEISKIRALTEQAENTAKSEVMARISHEIRTPLNGILGITDLLRRTTLDDKQTRYVATVSDAGKSLMTIIGDVLDHARIRSGQINLEHIPFSLADLLERIVDMFRLEAERNRQLLNIEIDPELPDEVIGDPTRFRQIVVNLLGNACKFTGKGGTITLRVRCDWTDDDFVRIRVEVEDTGIGIAPEMRPVLFKSFTQGGTDTARRYGGSGLGLTISRQLVELMGGSIDFESEPGEGSRFWFQLTLDRSMDDRDTDWQQDFDISDFRFYGRTILVAEDNDANWMVMSAYLMELGAIPIRACNGKEALGLYRARTFDLIFMDCAMPDISGFEVAETIRAMEDGNDSFIPIIAVSAHVSSAVKNRCLLVGMDDFMSKPFSQEQLALTLKRYLLPFDEPDSLAGETGSAKRAATPENVA</sequence>
<dbReference type="CDD" id="cd17546">
    <property type="entry name" value="REC_hyHK_CKI1_RcsC-like"/>
    <property type="match status" value="1"/>
</dbReference>
<dbReference type="Gene3D" id="3.30.565.10">
    <property type="entry name" value="Histidine kinase-like ATPase, C-terminal domain"/>
    <property type="match status" value="1"/>
</dbReference>
<dbReference type="SUPFAM" id="SSF47384">
    <property type="entry name" value="Homodimeric domain of signal transducing histidine kinase"/>
    <property type="match status" value="1"/>
</dbReference>
<dbReference type="SMART" id="SM00387">
    <property type="entry name" value="HATPase_c"/>
    <property type="match status" value="1"/>
</dbReference>
<evidence type="ECO:0000259" key="8">
    <source>
        <dbReference type="PROSITE" id="PS50109"/>
    </source>
</evidence>
<dbReference type="SUPFAM" id="SSF55874">
    <property type="entry name" value="ATPase domain of HSP90 chaperone/DNA topoisomerase II/histidine kinase"/>
    <property type="match status" value="1"/>
</dbReference>
<keyword evidence="10" id="KW-0808">Transferase</keyword>
<dbReference type="CDD" id="cd16922">
    <property type="entry name" value="HATPase_EvgS-ArcB-TorS-like"/>
    <property type="match status" value="1"/>
</dbReference>
<evidence type="ECO:0000256" key="3">
    <source>
        <dbReference type="ARBA" id="ARBA00022553"/>
    </source>
</evidence>
<dbReference type="SMART" id="SM00388">
    <property type="entry name" value="HisKA"/>
    <property type="match status" value="1"/>
</dbReference>
<evidence type="ECO:0000256" key="5">
    <source>
        <dbReference type="PROSITE-ProRule" id="PRU00169"/>
    </source>
</evidence>
<keyword evidence="11" id="KW-1185">Reference proteome</keyword>
<feature type="modified residue" description="4-aspartylphosphate" evidence="5">
    <location>
        <position position="723"/>
    </location>
</feature>
<feature type="chain" id="PRO_5012010405" description="histidine kinase" evidence="7">
    <location>
        <begin position="29"/>
        <end position="818"/>
    </location>
</feature>
<evidence type="ECO:0000313" key="10">
    <source>
        <dbReference type="EMBL" id="SMA48674.1"/>
    </source>
</evidence>